<comment type="caution">
    <text evidence="1">The sequence shown here is derived from an EMBL/GenBank/DDBJ whole genome shotgun (WGS) entry which is preliminary data.</text>
</comment>
<protein>
    <submittedName>
        <fullName evidence="1">Cdc7p-Dbf4p kinase complex regulatory subunit</fullName>
    </submittedName>
</protein>
<name>A0ACB8UNK3_9EURO</name>
<organism evidence="1">
    <name type="scientific">Ophidiomyces ophidiicola</name>
    <dbReference type="NCBI Taxonomy" id="1387563"/>
    <lineage>
        <taxon>Eukaryota</taxon>
        <taxon>Fungi</taxon>
        <taxon>Dikarya</taxon>
        <taxon>Ascomycota</taxon>
        <taxon>Pezizomycotina</taxon>
        <taxon>Eurotiomycetes</taxon>
        <taxon>Eurotiomycetidae</taxon>
        <taxon>Onygenales</taxon>
        <taxon>Onygenaceae</taxon>
        <taxon>Ophidiomyces</taxon>
    </lineage>
</organism>
<dbReference type="EMBL" id="JALBCA010000141">
    <property type="protein sequence ID" value="KAI2382151.1"/>
    <property type="molecule type" value="Genomic_DNA"/>
</dbReference>
<reference evidence="1" key="1">
    <citation type="journal article" date="2022" name="bioRxiv">
        <title>Population genetic analysis of Ophidiomyces ophidiicola, the causative agent of snake fungal disease, indicates recent introductions to the USA.</title>
        <authorList>
            <person name="Ladner J.T."/>
            <person name="Palmer J.M."/>
            <person name="Ettinger C.L."/>
            <person name="Stajich J.E."/>
            <person name="Farrell T.M."/>
            <person name="Glorioso B.M."/>
            <person name="Lawson B."/>
            <person name="Price S.J."/>
            <person name="Stengle A.G."/>
            <person name="Grear D.A."/>
            <person name="Lorch J.M."/>
        </authorList>
    </citation>
    <scope>NUCLEOTIDE SEQUENCE</scope>
    <source>
        <strain evidence="1">NWHC 24266-5</strain>
    </source>
</reference>
<evidence type="ECO:0000313" key="1">
    <source>
        <dbReference type="EMBL" id="KAI2382151.1"/>
    </source>
</evidence>
<accession>A0ACB8UNK3</accession>
<sequence length="632" mass="71170">MSNRRVPLASVPNATNSPHRGGLLATKRARPNSVQADGNASQPPLKKQVLDRGNVDFKSPSRPLVYESGDTKVFTRKNNAQPSAFERKLVAAKQASQAATRQKKAVIDSAESVRQWQKHYRKVFPGFVFYFDSVTEETRKRWTKQIVYLGARDERFFSKYITHVVTSRQIPLEVEFPHPVEENQISDGLHTETHTVDPSLLEKSLEQSCQGRSRSKTGLDKRILDAEGKKDLSGNVDILFRARQMNMKIWTLDKLQRFICAITDRELPQHGHSTRNNIANKSNAEAELSSVLRNEKLNGQSDPSLGSKDIVPFKGPYIYIYDYHQRTRPIMIREYPKVANKFEGIWPQFRTTPLGKCPFVEEPQNKKEIERDKRQRRAEQKYNVKVASAVTAKSNTMAPPPPVGKPVPKYSQSNSRGEIAEGLDSAQRFSNFGASTIPYPSFEGHSRAEIAASGIQPSNITSAIRSQMISSTAAASGVKAGTSKEIHELKRKVLEKNNGIYSSAKMSLGAGTSRVPATRSSKLKATENFVPIPDDSRARPTEPEAQNTRAIVKASNTKQNLRQKKDPKAGYCENCREKYDDFEEHILTRQHKKFAMTASNWVELDYLLRELQRPEKTNADLERSGDCGSTFY</sequence>
<proteinExistence type="predicted"/>
<gene>
    <name evidence="1" type="primary">DBF4</name>
    <name evidence="1" type="ORF">LOY88_006270</name>
</gene>